<dbReference type="OrthoDB" id="48988at2759"/>
<dbReference type="Proteomes" id="UP000053611">
    <property type="component" value="Unassembled WGS sequence"/>
</dbReference>
<feature type="domain" description="NADP-dependent oxidoreductase" evidence="3">
    <location>
        <begin position="25"/>
        <end position="327"/>
    </location>
</feature>
<dbReference type="SUPFAM" id="SSF51430">
    <property type="entry name" value="NAD(P)-linked oxidoreductase"/>
    <property type="match status" value="1"/>
</dbReference>
<organism evidence="4 5">
    <name type="scientific">Cutaneotrichosporon oleaginosum</name>
    <dbReference type="NCBI Taxonomy" id="879819"/>
    <lineage>
        <taxon>Eukaryota</taxon>
        <taxon>Fungi</taxon>
        <taxon>Dikarya</taxon>
        <taxon>Basidiomycota</taxon>
        <taxon>Agaricomycotina</taxon>
        <taxon>Tremellomycetes</taxon>
        <taxon>Trichosporonales</taxon>
        <taxon>Trichosporonaceae</taxon>
        <taxon>Cutaneotrichosporon</taxon>
    </lineage>
</organism>
<dbReference type="Pfam" id="PF00248">
    <property type="entry name" value="Aldo_ket_red"/>
    <property type="match status" value="1"/>
</dbReference>
<dbReference type="InterPro" id="IPR050523">
    <property type="entry name" value="AKR_Detox_Biosynth"/>
</dbReference>
<gene>
    <name evidence="4" type="ORF">CC85DRAFT_288008</name>
</gene>
<sequence>MALPPPTRLGRYRVLSPACGLRVSPLQLGCMSLGNKTKPLGAISKEQAFQILDTYYDAGGNFLDTANAYHGGQSEEWIGEWLEGRGCREDIIIATKYTANTEHGMIEQHPIQVNRAGNSAKSMKLGIDNSLRRLRTDYVDVFYVHWWDWTTPVPEVMHALNRLVESGKVLYLGISDTPAWIVSKANEYARAHGLAQFVIYQGRWSPAARDIERDLVPMARSEGLAIAAWGALGQGRFQRRADRGTRADGRGVAALDEREAAVSDALEKVADDLGVENLTSVALAYVMAKYPWVYPIVGGRKVEHLIANIGALEIHLTEEQIQQLDAALPFEYGEPGAFFFGLDPRVWGYQQNFHIESAGLVDFVPHAAPVDMTSVRESDAEAKAKNPVKLGI</sequence>
<evidence type="ECO:0000256" key="2">
    <source>
        <dbReference type="ARBA" id="ARBA00038157"/>
    </source>
</evidence>
<dbReference type="AlphaFoldDB" id="A0A0J0XFT3"/>
<name>A0A0J0XFT3_9TREE</name>
<dbReference type="PANTHER" id="PTHR43364">
    <property type="entry name" value="NADH-SPECIFIC METHYLGLYOXAL REDUCTASE-RELATED"/>
    <property type="match status" value="1"/>
</dbReference>
<protein>
    <submittedName>
        <fullName evidence="4">Norsolorinic acid reductase</fullName>
    </submittedName>
</protein>
<evidence type="ECO:0000259" key="3">
    <source>
        <dbReference type="Pfam" id="PF00248"/>
    </source>
</evidence>
<dbReference type="InterPro" id="IPR023210">
    <property type="entry name" value="NADP_OxRdtase_dom"/>
</dbReference>
<reference evidence="4 5" key="1">
    <citation type="submission" date="2015-03" db="EMBL/GenBank/DDBJ databases">
        <title>Genomics and transcriptomics of the oil-accumulating basidiomycete yeast T. oleaginosus allow insights into substrate utilization and the diverse evolutionary trajectories of mating systems in fungi.</title>
        <authorList>
            <consortium name="DOE Joint Genome Institute"/>
            <person name="Kourist R."/>
            <person name="Kracht O."/>
            <person name="Bracharz F."/>
            <person name="Lipzen A."/>
            <person name="Nolan M."/>
            <person name="Ohm R."/>
            <person name="Grigoriev I."/>
            <person name="Sun S."/>
            <person name="Heitman J."/>
            <person name="Bruck T."/>
            <person name="Nowrousian M."/>
        </authorList>
    </citation>
    <scope>NUCLEOTIDE SEQUENCE [LARGE SCALE GENOMIC DNA]</scope>
    <source>
        <strain evidence="4 5">IBC0246</strain>
    </source>
</reference>
<evidence type="ECO:0000313" key="4">
    <source>
        <dbReference type="EMBL" id="KLT39921.1"/>
    </source>
</evidence>
<dbReference type="EMBL" id="KQ087245">
    <property type="protein sequence ID" value="KLT39921.1"/>
    <property type="molecule type" value="Genomic_DNA"/>
</dbReference>
<evidence type="ECO:0000256" key="1">
    <source>
        <dbReference type="ARBA" id="ARBA00022857"/>
    </source>
</evidence>
<dbReference type="PANTHER" id="PTHR43364:SF7">
    <property type="entry name" value="NADP-DEPENDENT OXIDOREDUCTASE DOMAIN-CONTAINING PROTEIN-RELATED"/>
    <property type="match status" value="1"/>
</dbReference>
<dbReference type="STRING" id="879819.A0A0J0XFT3"/>
<accession>A0A0J0XFT3</accession>
<evidence type="ECO:0000313" key="5">
    <source>
        <dbReference type="Proteomes" id="UP000053611"/>
    </source>
</evidence>
<proteinExistence type="inferred from homology"/>
<keyword evidence="5" id="KW-1185">Reference proteome</keyword>
<dbReference type="InterPro" id="IPR036812">
    <property type="entry name" value="NAD(P)_OxRdtase_dom_sf"/>
</dbReference>
<keyword evidence="1" id="KW-0521">NADP</keyword>
<dbReference type="Gene3D" id="3.20.20.100">
    <property type="entry name" value="NADP-dependent oxidoreductase domain"/>
    <property type="match status" value="1"/>
</dbReference>
<comment type="similarity">
    <text evidence="2">Belongs to the aldo/keto reductase family. Aldo/keto reductase 2 subfamily.</text>
</comment>